<dbReference type="Gene3D" id="3.20.20.140">
    <property type="entry name" value="Metal-dependent hydrolases"/>
    <property type="match status" value="1"/>
</dbReference>
<sequence>MKATLFKQADWIITMDDARTRLRGADLLVQGSEILAIGRDLEEAYRGKVEIGETIDARGKLLLPGFVNAHHHTWQSLIRNIKATQGMALEPWLKVMYEVYKDLSPEVARAGVYVSLGDCMKTGCTTSNDLWYPHPVGVPKLMDAEIEAAREIGIRFHPVRAYHSVTSDIVPPEVVDTTEGVMADAERLIRLYHDRSRFSMCRVGIGPSIAQYETEEILRATVDLAERLDVMVHGHLAESRYETEYTIETFGCRPAEWFRRQGLLGSRFYYAHCIHLDDHDVQLLAETDTGVSSCPISNMYLSSGACRVPDLLRAGVRRIGLGVDGAASSNSSNMMEEIRVSYLLNRLSWGDRSCGAEDVLYMATAGGARALGRDDIGQLAPGMAADIAMLDWNKLQYAGGCNDPVDCIVISGDARMVDLVMVNGTVTVRGGRLTLVNEEDKRDYANRVGRELLTRASARIPGLKADIC</sequence>
<proteinExistence type="predicted"/>
<dbReference type="SUPFAM" id="SSF51556">
    <property type="entry name" value="Metallo-dependent hydrolases"/>
    <property type="match status" value="1"/>
</dbReference>
<reference evidence="3" key="1">
    <citation type="submission" date="2020-10" db="EMBL/GenBank/DDBJ databases">
        <authorList>
            <person name="Gilroy R."/>
        </authorList>
    </citation>
    <scope>NUCLEOTIDE SEQUENCE</scope>
    <source>
        <strain evidence="3">ChiGjej2B2-16831</strain>
    </source>
</reference>
<dbReference type="PANTHER" id="PTHR43794:SF11">
    <property type="entry name" value="AMIDOHYDROLASE-RELATED DOMAIN-CONTAINING PROTEIN"/>
    <property type="match status" value="1"/>
</dbReference>
<dbReference type="InterPro" id="IPR011059">
    <property type="entry name" value="Metal-dep_hydrolase_composite"/>
</dbReference>
<organism evidence="3 4">
    <name type="scientific">Candidatus Aphodomorpha intestinavium</name>
    <dbReference type="NCBI Taxonomy" id="2840672"/>
    <lineage>
        <taxon>Bacteria</taxon>
        <taxon>Bacillati</taxon>
        <taxon>Bacillota</taxon>
        <taxon>Clostridia</taxon>
        <taxon>Eubacteriales</taxon>
        <taxon>Candidatus Aphodomorpha</taxon>
    </lineage>
</organism>
<evidence type="ECO:0000259" key="2">
    <source>
        <dbReference type="Pfam" id="PF01979"/>
    </source>
</evidence>
<evidence type="ECO:0000256" key="1">
    <source>
        <dbReference type="ARBA" id="ARBA00022801"/>
    </source>
</evidence>
<accession>A0A9D1N3K0</accession>
<evidence type="ECO:0000313" key="4">
    <source>
        <dbReference type="Proteomes" id="UP000824128"/>
    </source>
</evidence>
<keyword evidence="1" id="KW-0378">Hydrolase</keyword>
<dbReference type="SUPFAM" id="SSF51338">
    <property type="entry name" value="Composite domain of metallo-dependent hydrolases"/>
    <property type="match status" value="2"/>
</dbReference>
<comment type="caution">
    <text evidence="3">The sequence shown here is derived from an EMBL/GenBank/DDBJ whole genome shotgun (WGS) entry which is preliminary data.</text>
</comment>
<feature type="domain" description="Amidohydrolase-related" evidence="2">
    <location>
        <begin position="62"/>
        <end position="426"/>
    </location>
</feature>
<gene>
    <name evidence="3" type="ORF">IAD24_03820</name>
</gene>
<dbReference type="InterPro" id="IPR050287">
    <property type="entry name" value="MTA/SAH_deaminase"/>
</dbReference>
<dbReference type="InterPro" id="IPR032466">
    <property type="entry name" value="Metal_Hydrolase"/>
</dbReference>
<dbReference type="EMBL" id="DVNZ01000122">
    <property type="protein sequence ID" value="HIU94266.1"/>
    <property type="molecule type" value="Genomic_DNA"/>
</dbReference>
<evidence type="ECO:0000313" key="3">
    <source>
        <dbReference type="EMBL" id="HIU94266.1"/>
    </source>
</evidence>
<reference evidence="3" key="2">
    <citation type="journal article" date="2021" name="PeerJ">
        <title>Extensive microbial diversity within the chicken gut microbiome revealed by metagenomics and culture.</title>
        <authorList>
            <person name="Gilroy R."/>
            <person name="Ravi A."/>
            <person name="Getino M."/>
            <person name="Pursley I."/>
            <person name="Horton D.L."/>
            <person name="Alikhan N.F."/>
            <person name="Baker D."/>
            <person name="Gharbi K."/>
            <person name="Hall N."/>
            <person name="Watson M."/>
            <person name="Adriaenssens E.M."/>
            <person name="Foster-Nyarko E."/>
            <person name="Jarju S."/>
            <person name="Secka A."/>
            <person name="Antonio M."/>
            <person name="Oren A."/>
            <person name="Chaudhuri R.R."/>
            <person name="La Ragione R."/>
            <person name="Hildebrand F."/>
            <person name="Pallen M.J."/>
        </authorList>
    </citation>
    <scope>NUCLEOTIDE SEQUENCE</scope>
    <source>
        <strain evidence="3">ChiGjej2B2-16831</strain>
    </source>
</reference>
<dbReference type="Pfam" id="PF01979">
    <property type="entry name" value="Amidohydro_1"/>
    <property type="match status" value="1"/>
</dbReference>
<dbReference type="InterPro" id="IPR006680">
    <property type="entry name" value="Amidohydro-rel"/>
</dbReference>
<dbReference type="AlphaFoldDB" id="A0A9D1N3K0"/>
<name>A0A9D1N3K0_9FIRM</name>
<dbReference type="Gene3D" id="2.30.40.10">
    <property type="entry name" value="Urease, subunit C, domain 1"/>
    <property type="match status" value="1"/>
</dbReference>
<dbReference type="GO" id="GO:0016810">
    <property type="term" value="F:hydrolase activity, acting on carbon-nitrogen (but not peptide) bonds"/>
    <property type="evidence" value="ECO:0007669"/>
    <property type="project" value="InterPro"/>
</dbReference>
<dbReference type="PANTHER" id="PTHR43794">
    <property type="entry name" value="AMINOHYDROLASE SSNA-RELATED"/>
    <property type="match status" value="1"/>
</dbReference>
<protein>
    <submittedName>
        <fullName evidence="3">Amidohydrolase family protein</fullName>
    </submittedName>
</protein>
<dbReference type="CDD" id="cd01298">
    <property type="entry name" value="ATZ_TRZ_like"/>
    <property type="match status" value="1"/>
</dbReference>
<dbReference type="Proteomes" id="UP000824128">
    <property type="component" value="Unassembled WGS sequence"/>
</dbReference>